<sequence length="325" mass="37117">MTVIKSRGATKKLGPISTGSKIVQFRIPSLDRRFAVHEGTQTLSSKSQYPHSLTITPRLLDLICRTSSFFKSQVQNKRKPVSPTDKCCFCLEALDPITSDISFCVQCGQNVHEVCMEDWRRSYYLDPNKEAPLTYLMCRASWTNDQLLSYLAVEKELDAEAVHIYLDWPYTSTLHIRSTLSRDTDAFNLVILKLWAVASAVEDTTFKAIVITTFFEQSRSVFTTESVKWAFVERKCDDEIRDFVLTVALTYLYPGWFRIWGDLWPDEYVRELADMAMTTWKERKSIGDLSKMWAEKLGTESDDDEEEGLVAKSKGQTSTDVASGL</sequence>
<gene>
    <name evidence="3" type="ORF">Ptr86124_008419</name>
    <name evidence="2" type="ORF">PtrM4_048160</name>
</gene>
<evidence type="ECO:0000256" key="1">
    <source>
        <dbReference type="SAM" id="MobiDB-lite"/>
    </source>
</evidence>
<proteinExistence type="predicted"/>
<dbReference type="PANTHER" id="PTHR21540:SF0">
    <property type="entry name" value="PHD FAMILY PROTEIN"/>
    <property type="match status" value="1"/>
</dbReference>
<evidence type="ECO:0000313" key="3">
    <source>
        <dbReference type="EMBL" id="KAI1512453.1"/>
    </source>
</evidence>
<feature type="region of interest" description="Disordered" evidence="1">
    <location>
        <begin position="297"/>
        <end position="325"/>
    </location>
</feature>
<keyword evidence="4" id="KW-1185">Reference proteome</keyword>
<dbReference type="EMBL" id="NQIK02000010">
    <property type="protein sequence ID" value="KAF7565382.1"/>
    <property type="molecule type" value="Genomic_DNA"/>
</dbReference>
<dbReference type="OMA" id="KCDDEIR"/>
<dbReference type="GO" id="GO:0061630">
    <property type="term" value="F:ubiquitin protein ligase activity"/>
    <property type="evidence" value="ECO:0007669"/>
    <property type="project" value="InterPro"/>
</dbReference>
<dbReference type="OrthoDB" id="2122982at2759"/>
<dbReference type="EMBL" id="NRDI02000011">
    <property type="protein sequence ID" value="KAI1512453.1"/>
    <property type="molecule type" value="Genomic_DNA"/>
</dbReference>
<reference evidence="4" key="4">
    <citation type="journal article" date="2022" name="Microb. Genom.">
        <title>A global pangenome for the wheat fungal pathogen Pyrenophora tritici-repentis and prediction of effector protein structural homology.</title>
        <authorList>
            <person name="Moolhuijzen P.M."/>
            <person name="See P.T."/>
            <person name="Shi G."/>
            <person name="Powell H.R."/>
            <person name="Cockram J."/>
            <person name="Jorgensen L.N."/>
            <person name="Benslimane H."/>
            <person name="Strelkov S.E."/>
            <person name="Turner J."/>
            <person name="Liu Z."/>
            <person name="Moffat C.S."/>
        </authorList>
    </citation>
    <scope>NUCLEOTIDE SEQUENCE [LARGE SCALE GENOMIC DNA]</scope>
</reference>
<name>A0A2W1EUB6_9PLEO</name>
<evidence type="ECO:0000313" key="2">
    <source>
        <dbReference type="EMBL" id="KAF7565382.1"/>
    </source>
</evidence>
<reference evidence="3" key="3">
    <citation type="journal article" date="2022" name="bioRxiv">
        <title>A global pangenome for the wheat fungal pathogen Pyrenophora tritici-repentis and prediction of effector protein structural homology.</title>
        <authorList>
            <person name="Moolhuijzen P."/>
            <person name="See P.T."/>
            <person name="Shi G."/>
            <person name="Powell H.R."/>
            <person name="Cockram J."/>
            <person name="Jorgensen L.N."/>
            <person name="Benslimane H."/>
            <person name="Strelkov S.E."/>
            <person name="Turner J."/>
            <person name="Liu Z."/>
            <person name="Moffat C.S."/>
        </authorList>
    </citation>
    <scope>NUCLEOTIDE SEQUENCE</scope>
    <source>
        <strain evidence="3">86-124</strain>
    </source>
</reference>
<dbReference type="PANTHER" id="PTHR21540">
    <property type="entry name" value="RING FINGER AND SWIM DOMAIN-CONTAINING PROTEIN 2"/>
    <property type="match status" value="1"/>
</dbReference>
<reference evidence="2" key="1">
    <citation type="journal article" date="2018" name="BMC Genomics">
        <title>Comparative genomics of the wheat fungal pathogen Pyrenophora tritici-repentis reveals chromosomal variations and genome plasticity.</title>
        <authorList>
            <person name="Moolhuijzen P."/>
            <person name="See P.T."/>
            <person name="Hane J.K."/>
            <person name="Shi G."/>
            <person name="Liu Z."/>
            <person name="Oliver R.P."/>
            <person name="Moffat C.S."/>
        </authorList>
    </citation>
    <scope>NUCLEOTIDE SEQUENCE [LARGE SCALE GENOMIC DNA]</scope>
    <source>
        <strain evidence="2">M4</strain>
    </source>
</reference>
<dbReference type="Proteomes" id="UP000249757">
    <property type="component" value="Unassembled WGS sequence"/>
</dbReference>
<dbReference type="Proteomes" id="UP000245464">
    <property type="component" value="Chromosome 10"/>
</dbReference>
<dbReference type="AlphaFoldDB" id="A0A2W1EUB6"/>
<organism evidence="3 4">
    <name type="scientific">Pyrenophora tritici-repentis</name>
    <dbReference type="NCBI Taxonomy" id="45151"/>
    <lineage>
        <taxon>Eukaryota</taxon>
        <taxon>Fungi</taxon>
        <taxon>Dikarya</taxon>
        <taxon>Ascomycota</taxon>
        <taxon>Pezizomycotina</taxon>
        <taxon>Dothideomycetes</taxon>
        <taxon>Pleosporomycetidae</taxon>
        <taxon>Pleosporales</taxon>
        <taxon>Pleosporineae</taxon>
        <taxon>Pleosporaceae</taxon>
        <taxon>Pyrenophora</taxon>
    </lineage>
</organism>
<reference evidence="3" key="2">
    <citation type="submission" date="2021-05" db="EMBL/GenBank/DDBJ databases">
        <authorList>
            <person name="Moolhuijzen P.M."/>
            <person name="Moffat C.S."/>
        </authorList>
    </citation>
    <scope>NUCLEOTIDE SEQUENCE</scope>
    <source>
        <strain evidence="3">86-124</strain>
    </source>
</reference>
<accession>A0A2W1EUB6</accession>
<comment type="caution">
    <text evidence="3">The sequence shown here is derived from an EMBL/GenBank/DDBJ whole genome shotgun (WGS) entry which is preliminary data.</text>
</comment>
<dbReference type="InterPro" id="IPR039903">
    <property type="entry name" value="Zswim2"/>
</dbReference>
<protein>
    <submittedName>
        <fullName evidence="3">Uncharacterized protein</fullName>
    </submittedName>
</protein>
<evidence type="ECO:0000313" key="4">
    <source>
        <dbReference type="Proteomes" id="UP000249757"/>
    </source>
</evidence>
<feature type="compositionally biased region" description="Polar residues" evidence="1">
    <location>
        <begin position="314"/>
        <end position="325"/>
    </location>
</feature>